<feature type="region of interest" description="Disordered" evidence="1">
    <location>
        <begin position="50"/>
        <end position="113"/>
    </location>
</feature>
<evidence type="ECO:0000313" key="3">
    <source>
        <dbReference type="EMBL" id="KAL2091612.1"/>
    </source>
</evidence>
<dbReference type="AlphaFoldDB" id="A0ABD1JXM7"/>
<comment type="caution">
    <text evidence="3">The sequence shown here is derived from an EMBL/GenBank/DDBJ whole genome shotgun (WGS) entry which is preliminary data.</text>
</comment>
<dbReference type="PANTHER" id="PTHR47272">
    <property type="entry name" value="DDE_TNP_1_7 DOMAIN-CONTAINING PROTEIN"/>
    <property type="match status" value="1"/>
</dbReference>
<evidence type="ECO:0000313" key="4">
    <source>
        <dbReference type="Proteomes" id="UP001591681"/>
    </source>
</evidence>
<dbReference type="InterPro" id="IPR029526">
    <property type="entry name" value="PGBD"/>
</dbReference>
<sequence>MGLHDELITDKIVVGLAALGAYAMEKDLTLEKAIDMGQDRQRRQLYSVITEIPESSESEGSDYSDNDSGYDPGKPSKINQSRDTEINSESEEEKNEEEEIDEEGEMREEIEGGLEKKRRRRWKVKSNDYEGHPPTFQGQNTVNVQTEEPIDMFYCPFPDGLLDIIFHQSNLYAMYKGKMNFALTKPELKVFLGINLMMTYIRYPRLRMYWSSNPGLRQHCIANAMTANHFEDIMRYLHFVDPNNEAGEDRFFRIRPVLDALQTTFLSAMDPEECQSIDEQIIPFKGKHSTKQYIPKKPKPWGFKVWVRAGASTGYMYEFELYQGASGGRGRVGDLGAAAEVVLRLCDKLKWKNHKVFFDHFFCSIPLLEKMKSEGIEATGTCRANRLMGAQAKLKSKETLDEEGRGPHQL</sequence>
<protein>
    <recommendedName>
        <fullName evidence="2">PiggyBac transposable element-derived protein domain-containing protein</fullName>
    </recommendedName>
</protein>
<dbReference type="Proteomes" id="UP001591681">
    <property type="component" value="Unassembled WGS sequence"/>
</dbReference>
<accession>A0ABD1JXM7</accession>
<feature type="compositionally biased region" description="Acidic residues" evidence="1">
    <location>
        <begin position="54"/>
        <end position="65"/>
    </location>
</feature>
<reference evidence="3 4" key="1">
    <citation type="submission" date="2024-09" db="EMBL/GenBank/DDBJ databases">
        <title>A chromosome-level genome assembly of Gray's grenadier anchovy, Coilia grayii.</title>
        <authorList>
            <person name="Fu Z."/>
        </authorList>
    </citation>
    <scope>NUCLEOTIDE SEQUENCE [LARGE SCALE GENOMIC DNA]</scope>
    <source>
        <strain evidence="3">G4</strain>
        <tissue evidence="3">Muscle</tissue>
    </source>
</reference>
<dbReference type="EMBL" id="JBHFQA010000011">
    <property type="protein sequence ID" value="KAL2091612.1"/>
    <property type="molecule type" value="Genomic_DNA"/>
</dbReference>
<organism evidence="3 4">
    <name type="scientific">Coilia grayii</name>
    <name type="common">Gray's grenadier anchovy</name>
    <dbReference type="NCBI Taxonomy" id="363190"/>
    <lineage>
        <taxon>Eukaryota</taxon>
        <taxon>Metazoa</taxon>
        <taxon>Chordata</taxon>
        <taxon>Craniata</taxon>
        <taxon>Vertebrata</taxon>
        <taxon>Euteleostomi</taxon>
        <taxon>Actinopterygii</taxon>
        <taxon>Neopterygii</taxon>
        <taxon>Teleostei</taxon>
        <taxon>Clupei</taxon>
        <taxon>Clupeiformes</taxon>
        <taxon>Clupeoidei</taxon>
        <taxon>Engraulidae</taxon>
        <taxon>Coilinae</taxon>
        <taxon>Coilia</taxon>
    </lineage>
</organism>
<keyword evidence="4" id="KW-1185">Reference proteome</keyword>
<gene>
    <name evidence="3" type="ORF">ACEWY4_013875</name>
</gene>
<dbReference type="PANTHER" id="PTHR47272:SF1">
    <property type="entry name" value="PIGGYBAC TRANSPOSABLE ELEMENT-DERIVED PROTEIN 3-LIKE"/>
    <property type="match status" value="1"/>
</dbReference>
<feature type="domain" description="PiggyBac transposable element-derived protein" evidence="2">
    <location>
        <begin position="149"/>
        <end position="387"/>
    </location>
</feature>
<evidence type="ECO:0000256" key="1">
    <source>
        <dbReference type="SAM" id="MobiDB-lite"/>
    </source>
</evidence>
<name>A0ABD1JXM7_9TELE</name>
<proteinExistence type="predicted"/>
<dbReference type="Pfam" id="PF13843">
    <property type="entry name" value="DDE_Tnp_1_7"/>
    <property type="match status" value="1"/>
</dbReference>
<evidence type="ECO:0000259" key="2">
    <source>
        <dbReference type="Pfam" id="PF13843"/>
    </source>
</evidence>
<feature type="compositionally biased region" description="Acidic residues" evidence="1">
    <location>
        <begin position="86"/>
        <end position="106"/>
    </location>
</feature>